<accession>A0A930Y245</accession>
<keyword evidence="3" id="KW-1185">Reference proteome</keyword>
<name>A0A930Y245_9GAMM</name>
<feature type="transmembrane region" description="Helical" evidence="1">
    <location>
        <begin position="12"/>
        <end position="32"/>
    </location>
</feature>
<dbReference type="AlphaFoldDB" id="A0A930Y245"/>
<keyword evidence="1" id="KW-0812">Transmembrane</keyword>
<evidence type="ECO:0000256" key="1">
    <source>
        <dbReference type="SAM" id="Phobius"/>
    </source>
</evidence>
<sequence length="60" mass="7287">MKALREAAKAVWYWRGWIWVFVFAVLLGFFIFRREYWPGLWRWIKETAAEIWIPLAGIIG</sequence>
<comment type="caution">
    <text evidence="2">The sequence shown here is derived from an EMBL/GenBank/DDBJ whole genome shotgun (WGS) entry which is preliminary data.</text>
</comment>
<keyword evidence="1" id="KW-1133">Transmembrane helix</keyword>
<organism evidence="2 3">
    <name type="scientific">Candidatus Amphirhobacter heronislandensis</name>
    <dbReference type="NCBI Taxonomy" id="1732024"/>
    <lineage>
        <taxon>Bacteria</taxon>
        <taxon>Pseudomonadati</taxon>
        <taxon>Pseudomonadota</taxon>
        <taxon>Gammaproteobacteria</taxon>
        <taxon>Candidatus Tethybacterales</taxon>
        <taxon>Candidatus Tethybacteraceae</taxon>
        <taxon>Candidatus Amphirhobacter</taxon>
    </lineage>
</organism>
<evidence type="ECO:0000313" key="2">
    <source>
        <dbReference type="EMBL" id="MBF2736000.1"/>
    </source>
</evidence>
<evidence type="ECO:0000313" key="3">
    <source>
        <dbReference type="Proteomes" id="UP000604381"/>
    </source>
</evidence>
<dbReference type="Proteomes" id="UP000604381">
    <property type="component" value="Unassembled WGS sequence"/>
</dbReference>
<dbReference type="EMBL" id="JADHEI010000058">
    <property type="protein sequence ID" value="MBF2736000.1"/>
    <property type="molecule type" value="Genomic_DNA"/>
</dbReference>
<keyword evidence="1" id="KW-0472">Membrane</keyword>
<gene>
    <name evidence="2" type="ORF">ISN26_08075</name>
</gene>
<proteinExistence type="predicted"/>
<protein>
    <submittedName>
        <fullName evidence="2">Uncharacterized protein</fullName>
    </submittedName>
</protein>
<reference evidence="2" key="1">
    <citation type="submission" date="2020-10" db="EMBL/GenBank/DDBJ databases">
        <title>An improved Amphimedon queenslandica hologenome assembly reveals how three proteobacterial symbionts can extend the metabolic phenotypic of their marine sponge host.</title>
        <authorList>
            <person name="Degnan B."/>
            <person name="Degnan S."/>
            <person name="Xiang X."/>
        </authorList>
    </citation>
    <scope>NUCLEOTIDE SEQUENCE</scope>
    <source>
        <strain evidence="2">AqS2</strain>
    </source>
</reference>